<accession>A0A6N3DU75</accession>
<protein>
    <recommendedName>
        <fullName evidence="3">DUF1294 domain-containing protein</fullName>
    </recommendedName>
</protein>
<keyword evidence="1" id="KW-0472">Membrane</keyword>
<evidence type="ECO:0000256" key="1">
    <source>
        <dbReference type="SAM" id="Phobius"/>
    </source>
</evidence>
<dbReference type="EMBL" id="CACRTV010000048">
    <property type="protein sequence ID" value="VYU31862.1"/>
    <property type="molecule type" value="Genomic_DNA"/>
</dbReference>
<dbReference type="RefSeq" id="WP_156561287.1">
    <property type="nucleotide sequence ID" value="NZ_CACRTV010000048.1"/>
</dbReference>
<proteinExistence type="predicted"/>
<dbReference type="GO" id="GO:0003676">
    <property type="term" value="F:nucleic acid binding"/>
    <property type="evidence" value="ECO:0007669"/>
    <property type="project" value="InterPro"/>
</dbReference>
<gene>
    <name evidence="2" type="ORF">CPLFYP93_01965</name>
</gene>
<keyword evidence="1" id="KW-0812">Transmembrane</keyword>
<dbReference type="InterPro" id="IPR012156">
    <property type="entry name" value="Cold_shock_CspA"/>
</dbReference>
<sequence>MVKLLANYIILINLIGITLMFLDKRKAVKNRWRISENTLMLTSLIGGSLGILIGMYTFRHKTKHKKFTIGVPVLLIINILCIIILLYIPYFNT</sequence>
<evidence type="ECO:0000313" key="2">
    <source>
        <dbReference type="EMBL" id="VYU31862.1"/>
    </source>
</evidence>
<reference evidence="2" key="1">
    <citation type="submission" date="2019-11" db="EMBL/GenBank/DDBJ databases">
        <authorList>
            <person name="Feng L."/>
        </authorList>
    </citation>
    <scope>NUCLEOTIDE SEQUENCE</scope>
    <source>
        <strain evidence="2">CParaputrificumLFYP93</strain>
    </source>
</reference>
<dbReference type="AlphaFoldDB" id="A0A6N3DU75"/>
<dbReference type="InterPro" id="IPR010718">
    <property type="entry name" value="DUF1294"/>
</dbReference>
<feature type="transmembrane region" description="Helical" evidence="1">
    <location>
        <begin position="69"/>
        <end position="88"/>
    </location>
</feature>
<dbReference type="Pfam" id="PF06961">
    <property type="entry name" value="DUF1294"/>
    <property type="match status" value="1"/>
</dbReference>
<organism evidence="2">
    <name type="scientific">Clostridium paraputrificum</name>
    <dbReference type="NCBI Taxonomy" id="29363"/>
    <lineage>
        <taxon>Bacteria</taxon>
        <taxon>Bacillati</taxon>
        <taxon>Bacillota</taxon>
        <taxon>Clostridia</taxon>
        <taxon>Eubacteriales</taxon>
        <taxon>Clostridiaceae</taxon>
        <taxon>Clostridium</taxon>
    </lineage>
</organism>
<name>A0A6N3DU75_9CLOT</name>
<keyword evidence="1" id="KW-1133">Transmembrane helix</keyword>
<feature type="transmembrane region" description="Helical" evidence="1">
    <location>
        <begin position="34"/>
        <end position="57"/>
    </location>
</feature>
<evidence type="ECO:0008006" key="3">
    <source>
        <dbReference type="Google" id="ProtNLM"/>
    </source>
</evidence>
<dbReference type="PIRSF" id="PIRSF002599">
    <property type="entry name" value="Cold_shock_A"/>
    <property type="match status" value="1"/>
</dbReference>
<feature type="transmembrane region" description="Helical" evidence="1">
    <location>
        <begin position="6"/>
        <end position="22"/>
    </location>
</feature>